<dbReference type="AlphaFoldDB" id="A0A401GH60"/>
<sequence>MDLGRCDERTDQLLAGHGLHSVPLCHSGELVFDLGIRRDWEKGLPLVIVYGLKQVGFVLDVPQDAAEALKKAGVTLPRSPVYASRAHVHVDHIQVGDTAPSLVRPPPCGPHEVPQYSRVGARRRWAHSLAPWTSSAMAVCTWWTRRDTARGILTSSRALRTEPGCTWRGTAHTTGGSLTGSHRLRTGSWGAHMATRQRLRRR</sequence>
<protein>
    <submittedName>
        <fullName evidence="2">Uncharacterized protein</fullName>
    </submittedName>
</protein>
<dbReference type="Proteomes" id="UP000287166">
    <property type="component" value="Unassembled WGS sequence"/>
</dbReference>
<reference evidence="2 3" key="1">
    <citation type="journal article" date="2018" name="Sci. Rep.">
        <title>Genome sequence of the cauliflower mushroom Sparassis crispa (Hanabiratake) and its association with beneficial usage.</title>
        <authorList>
            <person name="Kiyama R."/>
            <person name="Furutani Y."/>
            <person name="Kawaguchi K."/>
            <person name="Nakanishi T."/>
        </authorList>
    </citation>
    <scope>NUCLEOTIDE SEQUENCE [LARGE SCALE GENOMIC DNA]</scope>
</reference>
<evidence type="ECO:0000313" key="2">
    <source>
        <dbReference type="EMBL" id="GBE81544.1"/>
    </source>
</evidence>
<accession>A0A401GH60</accession>
<dbReference type="GeneID" id="38778461"/>
<feature type="compositionally biased region" description="Polar residues" evidence="1">
    <location>
        <begin position="171"/>
        <end position="180"/>
    </location>
</feature>
<keyword evidence="3" id="KW-1185">Reference proteome</keyword>
<dbReference type="RefSeq" id="XP_027612457.1">
    <property type="nucleotide sequence ID" value="XM_027756656.1"/>
</dbReference>
<name>A0A401GH60_9APHY</name>
<dbReference type="STRING" id="139825.A0A401GH60"/>
<evidence type="ECO:0000256" key="1">
    <source>
        <dbReference type="SAM" id="MobiDB-lite"/>
    </source>
</evidence>
<organism evidence="2 3">
    <name type="scientific">Sparassis crispa</name>
    <dbReference type="NCBI Taxonomy" id="139825"/>
    <lineage>
        <taxon>Eukaryota</taxon>
        <taxon>Fungi</taxon>
        <taxon>Dikarya</taxon>
        <taxon>Basidiomycota</taxon>
        <taxon>Agaricomycotina</taxon>
        <taxon>Agaricomycetes</taxon>
        <taxon>Polyporales</taxon>
        <taxon>Sparassidaceae</taxon>
        <taxon>Sparassis</taxon>
    </lineage>
</organism>
<dbReference type="EMBL" id="BFAD01000003">
    <property type="protein sequence ID" value="GBE81544.1"/>
    <property type="molecule type" value="Genomic_DNA"/>
</dbReference>
<dbReference type="InParanoid" id="A0A401GH60"/>
<gene>
    <name evidence="2" type="ORF">SCP_0312730</name>
</gene>
<proteinExistence type="predicted"/>
<comment type="caution">
    <text evidence="2">The sequence shown here is derived from an EMBL/GenBank/DDBJ whole genome shotgun (WGS) entry which is preliminary data.</text>
</comment>
<evidence type="ECO:0000313" key="3">
    <source>
        <dbReference type="Proteomes" id="UP000287166"/>
    </source>
</evidence>
<dbReference type="OrthoDB" id="10250730at2759"/>
<feature type="region of interest" description="Disordered" evidence="1">
    <location>
        <begin position="170"/>
        <end position="202"/>
    </location>
</feature>